<feature type="signal peptide" evidence="2">
    <location>
        <begin position="1"/>
        <end position="23"/>
    </location>
</feature>
<keyword evidence="4" id="KW-1185">Reference proteome</keyword>
<protein>
    <submittedName>
        <fullName evidence="3 5">Uncharacterized protein</fullName>
    </submittedName>
</protein>
<keyword evidence="2" id="KW-0732">Signal</keyword>
<accession>A0A183TRR2</accession>
<sequence>MASLCDLLCAFALLAFVPPFALWYPDRLLCGPRTTTQRVITVQSDGPGFHDGECQLNQDIIDAEALDCDYQCRPLQSRPRSGDLLSDKRDDKTAVRTPERPDLSTPLTEVTALNCEVSESSRLTNEDSSCSEVSHGTELEPSGENFEDDVFEEEKHRSQCEDSSNLLQNNAHVRPFKLISLFGYSFNGLNLNF</sequence>
<evidence type="ECO:0000313" key="5">
    <source>
        <dbReference type="WBParaSite" id="SSLN_0001988401-mRNA-1"/>
    </source>
</evidence>
<feature type="chain" id="PRO_5043141621" evidence="2">
    <location>
        <begin position="24"/>
        <end position="193"/>
    </location>
</feature>
<name>A0A183TRR2_SCHSO</name>
<dbReference type="EMBL" id="UYSU01046454">
    <property type="protein sequence ID" value="VDM05546.1"/>
    <property type="molecule type" value="Genomic_DNA"/>
</dbReference>
<dbReference type="WBParaSite" id="SSLN_0001988401-mRNA-1">
    <property type="protein sequence ID" value="SSLN_0001988401-mRNA-1"/>
    <property type="gene ID" value="SSLN_0001988401"/>
</dbReference>
<dbReference type="AlphaFoldDB" id="A0A183TRR2"/>
<evidence type="ECO:0000313" key="3">
    <source>
        <dbReference type="EMBL" id="VDM05546.1"/>
    </source>
</evidence>
<feature type="region of interest" description="Disordered" evidence="1">
    <location>
        <begin position="123"/>
        <end position="144"/>
    </location>
</feature>
<dbReference type="OrthoDB" id="10443383at2759"/>
<feature type="region of interest" description="Disordered" evidence="1">
    <location>
        <begin position="78"/>
        <end position="103"/>
    </location>
</feature>
<reference evidence="5" key="1">
    <citation type="submission" date="2016-06" db="UniProtKB">
        <authorList>
            <consortium name="WormBaseParasite"/>
        </authorList>
    </citation>
    <scope>IDENTIFICATION</scope>
</reference>
<evidence type="ECO:0000256" key="2">
    <source>
        <dbReference type="SAM" id="SignalP"/>
    </source>
</evidence>
<dbReference type="Proteomes" id="UP000275846">
    <property type="component" value="Unassembled WGS sequence"/>
</dbReference>
<feature type="compositionally biased region" description="Polar residues" evidence="1">
    <location>
        <begin position="123"/>
        <end position="134"/>
    </location>
</feature>
<organism evidence="5">
    <name type="scientific">Schistocephalus solidus</name>
    <name type="common">Tapeworm</name>
    <dbReference type="NCBI Taxonomy" id="70667"/>
    <lineage>
        <taxon>Eukaryota</taxon>
        <taxon>Metazoa</taxon>
        <taxon>Spiralia</taxon>
        <taxon>Lophotrochozoa</taxon>
        <taxon>Platyhelminthes</taxon>
        <taxon>Cestoda</taxon>
        <taxon>Eucestoda</taxon>
        <taxon>Diphyllobothriidea</taxon>
        <taxon>Diphyllobothriidae</taxon>
        <taxon>Schistocephalus</taxon>
    </lineage>
</organism>
<feature type="compositionally biased region" description="Basic and acidic residues" evidence="1">
    <location>
        <begin position="85"/>
        <end position="102"/>
    </location>
</feature>
<evidence type="ECO:0000313" key="4">
    <source>
        <dbReference type="Proteomes" id="UP000275846"/>
    </source>
</evidence>
<proteinExistence type="predicted"/>
<reference evidence="3 4" key="2">
    <citation type="submission" date="2018-11" db="EMBL/GenBank/DDBJ databases">
        <authorList>
            <consortium name="Pathogen Informatics"/>
        </authorList>
    </citation>
    <scope>NUCLEOTIDE SEQUENCE [LARGE SCALE GENOMIC DNA]</scope>
    <source>
        <strain evidence="3 4">NST_G2</strain>
    </source>
</reference>
<gene>
    <name evidence="3" type="ORF">SSLN_LOCUS19160</name>
</gene>
<evidence type="ECO:0000256" key="1">
    <source>
        <dbReference type="SAM" id="MobiDB-lite"/>
    </source>
</evidence>